<dbReference type="Pfam" id="PF22666">
    <property type="entry name" value="Glyco_hydro_2_N2"/>
    <property type="match status" value="1"/>
</dbReference>
<dbReference type="SUPFAM" id="SSF49785">
    <property type="entry name" value="Galactose-binding domain-like"/>
    <property type="match status" value="1"/>
</dbReference>
<evidence type="ECO:0000256" key="6">
    <source>
        <dbReference type="ARBA" id="ARBA00023295"/>
    </source>
</evidence>
<proteinExistence type="inferred from homology"/>
<dbReference type="PANTHER" id="PTHR43730:SF1">
    <property type="entry name" value="BETA-MANNOSIDASE"/>
    <property type="match status" value="1"/>
</dbReference>
<dbReference type="Pfam" id="PF02836">
    <property type="entry name" value="Glyco_hydro_2_C"/>
    <property type="match status" value="1"/>
</dbReference>
<dbReference type="Gene3D" id="3.20.20.80">
    <property type="entry name" value="Glycosidases"/>
    <property type="match status" value="1"/>
</dbReference>
<dbReference type="SUPFAM" id="SSF51445">
    <property type="entry name" value="(Trans)glycosidases"/>
    <property type="match status" value="1"/>
</dbReference>
<dbReference type="InterPro" id="IPR006102">
    <property type="entry name" value="Ig-like_GH2"/>
</dbReference>
<evidence type="ECO:0000259" key="9">
    <source>
        <dbReference type="Pfam" id="PF22666"/>
    </source>
</evidence>
<evidence type="ECO:0000256" key="4">
    <source>
        <dbReference type="ARBA" id="ARBA00022729"/>
    </source>
</evidence>
<dbReference type="InterPro" id="IPR008979">
    <property type="entry name" value="Galactose-bd-like_sf"/>
</dbReference>
<keyword evidence="11" id="KW-1185">Reference proteome</keyword>
<evidence type="ECO:0000259" key="7">
    <source>
        <dbReference type="Pfam" id="PF00703"/>
    </source>
</evidence>
<comment type="similarity">
    <text evidence="2">Belongs to the glycosyl hydrolase 2 family.</text>
</comment>
<dbReference type="InterPro" id="IPR017853">
    <property type="entry name" value="GH"/>
</dbReference>
<dbReference type="Gene3D" id="2.60.40.10">
    <property type="entry name" value="Immunoglobulins"/>
    <property type="match status" value="1"/>
</dbReference>
<evidence type="ECO:0000313" key="11">
    <source>
        <dbReference type="Proteomes" id="UP000314251"/>
    </source>
</evidence>
<dbReference type="EC" id="3.2.1.25" evidence="3"/>
<evidence type="ECO:0000256" key="5">
    <source>
        <dbReference type="ARBA" id="ARBA00022801"/>
    </source>
</evidence>
<dbReference type="InterPro" id="IPR006103">
    <property type="entry name" value="Glyco_hydro_2_cat"/>
</dbReference>
<dbReference type="PANTHER" id="PTHR43730">
    <property type="entry name" value="BETA-MANNOSIDASE"/>
    <property type="match status" value="1"/>
</dbReference>
<sequence length="860" mass="93261">MTRSTRPLTKGWQVRPCLGDTWRWLAGPGRPEDEPGWLPARVPGSVLDDAHRAGLVADPFVADRSLAAEWVPQRTWLYRLPLTDVQLAAGERALLRFDGVDHDATVLLDGEKVAGHSGMFVPFEVDVTRWLADGDRHLLAVAVHPAPANEPQVGRTDRVAVHKARMDYGWDFCPRMPHQGIWRPVTLRVVGPLALGEVSVATELDDQLTTGRVTVSPERAGGAPRQLADGRLTVELLDPAGALVATHETQVSGTGAGWPTTVSLTVPDPELWTVNGLGPQPRYTVRTTLTGADGARLDRRGVTTGFRRVRMVANPGAPAGAAPYTLEVNGRRVYAKGWNWVPPDARYGVPRPEKLAHLLHLAADAGVNLLRVWGGGLLESEEFYRRCDELGLLVWQEFSLSSSGIDSVPSQHPEYLDRLEREANAIVPALRHHPSLALWGPGNELHHTASATPLDESTSPAIATLAAVVRQRDPGRVWLPGSPAGRAFLNRLDLIEDDPDAQHDVHGPWEHQGLGAQQRLYDAGTCLLHSEFGVEGMANRRAWNAVVPADRQWPTGRDNPLMEHLGAWWNNTPLVLAAFGGRPADPDTVRRASRQLQHDGLRYAVEANLRRAPRSSGTLPWQFDEPFPNAWCTSAVDHLGEPKSAYYAVRRAYRDAHVCARFATQAWAGRARFEAELWSWERDGATPGSTVSARVLALDGTVVAEVVHPAGRPAAGPASTVPAAPAGRISFPLAALGDEPLFLLDLALLDADGRPLATARWTHSATADLAPLLDVAPADVTAEPTGDAVRLTHAGGPAALGLWLADDRPADAAGWAVLGDNLIDLLPGESVRVPLEWRAAPEAGRCLRLEGWNVRARRLA</sequence>
<feature type="domain" description="Glycoside hydrolase family 2 immunoglobulin-like beta-sandwich" evidence="7">
    <location>
        <begin position="198"/>
        <end position="307"/>
    </location>
</feature>
<dbReference type="EMBL" id="VDLY02000006">
    <property type="protein sequence ID" value="KAB8166314.1"/>
    <property type="molecule type" value="Genomic_DNA"/>
</dbReference>
<dbReference type="InterPro" id="IPR054593">
    <property type="entry name" value="Beta-mannosidase-like_N2"/>
</dbReference>
<protein>
    <recommendedName>
        <fullName evidence="3">beta-mannosidase</fullName>
        <ecNumber evidence="3">3.2.1.25</ecNumber>
    </recommendedName>
</protein>
<dbReference type="Gene3D" id="2.60.120.260">
    <property type="entry name" value="Galactose-binding domain-like"/>
    <property type="match status" value="1"/>
</dbReference>
<keyword evidence="5" id="KW-0378">Hydrolase</keyword>
<accession>A0A5N6ABW3</accession>
<dbReference type="OrthoDB" id="9758603at2"/>
<dbReference type="AlphaFoldDB" id="A0A5N6ABW3"/>
<dbReference type="RefSeq" id="WP_139667438.1">
    <property type="nucleotide sequence ID" value="NZ_VDLY02000006.1"/>
</dbReference>
<evidence type="ECO:0000256" key="3">
    <source>
        <dbReference type="ARBA" id="ARBA00012754"/>
    </source>
</evidence>
<dbReference type="GO" id="GO:0006516">
    <property type="term" value="P:glycoprotein catabolic process"/>
    <property type="evidence" value="ECO:0007669"/>
    <property type="project" value="TreeGrafter"/>
</dbReference>
<dbReference type="GO" id="GO:0004567">
    <property type="term" value="F:beta-mannosidase activity"/>
    <property type="evidence" value="ECO:0007669"/>
    <property type="project" value="UniProtKB-EC"/>
</dbReference>
<keyword evidence="4" id="KW-0732">Signal</keyword>
<name>A0A5N6ABW3_9ACTN</name>
<evidence type="ECO:0000313" key="10">
    <source>
        <dbReference type="EMBL" id="KAB8166314.1"/>
    </source>
</evidence>
<organism evidence="10 11">
    <name type="scientific">Streptomyces mimosae</name>
    <dbReference type="NCBI Taxonomy" id="2586635"/>
    <lineage>
        <taxon>Bacteria</taxon>
        <taxon>Bacillati</taxon>
        <taxon>Actinomycetota</taxon>
        <taxon>Actinomycetes</taxon>
        <taxon>Kitasatosporales</taxon>
        <taxon>Streptomycetaceae</taxon>
        <taxon>Streptomyces</taxon>
    </lineage>
</organism>
<dbReference type="SUPFAM" id="SSF49303">
    <property type="entry name" value="beta-Galactosidase/glucuronidase domain"/>
    <property type="match status" value="1"/>
</dbReference>
<dbReference type="InterPro" id="IPR013783">
    <property type="entry name" value="Ig-like_fold"/>
</dbReference>
<dbReference type="Pfam" id="PF00703">
    <property type="entry name" value="Glyco_hydro_2"/>
    <property type="match status" value="1"/>
</dbReference>
<evidence type="ECO:0000256" key="1">
    <source>
        <dbReference type="ARBA" id="ARBA00000829"/>
    </source>
</evidence>
<comment type="catalytic activity">
    <reaction evidence="1">
        <text>Hydrolysis of terminal, non-reducing beta-D-mannose residues in beta-D-mannosides.</text>
        <dbReference type="EC" id="3.2.1.25"/>
    </reaction>
</comment>
<dbReference type="InterPro" id="IPR050887">
    <property type="entry name" value="Beta-mannosidase_GH2"/>
</dbReference>
<feature type="domain" description="Beta-mannosidase-like galactose-binding" evidence="9">
    <location>
        <begin position="34"/>
        <end position="183"/>
    </location>
</feature>
<dbReference type="GO" id="GO:0005975">
    <property type="term" value="P:carbohydrate metabolic process"/>
    <property type="evidence" value="ECO:0007669"/>
    <property type="project" value="InterPro"/>
</dbReference>
<dbReference type="Proteomes" id="UP000314251">
    <property type="component" value="Unassembled WGS sequence"/>
</dbReference>
<feature type="domain" description="Glycoside hydrolase family 2 catalytic" evidence="8">
    <location>
        <begin position="326"/>
        <end position="476"/>
    </location>
</feature>
<keyword evidence="6" id="KW-0326">Glycosidase</keyword>
<comment type="caution">
    <text evidence="10">The sequence shown here is derived from an EMBL/GenBank/DDBJ whole genome shotgun (WGS) entry which is preliminary data.</text>
</comment>
<gene>
    <name evidence="10" type="ORF">FH607_010780</name>
</gene>
<dbReference type="InterPro" id="IPR036156">
    <property type="entry name" value="Beta-gal/glucu_dom_sf"/>
</dbReference>
<reference evidence="10" key="1">
    <citation type="submission" date="2019-10" db="EMBL/GenBank/DDBJ databases">
        <title>Nonomuraea sp. nov., isolated from Phyllanthus amarus.</title>
        <authorList>
            <person name="Klykleung N."/>
            <person name="Tanasupawat S."/>
        </authorList>
    </citation>
    <scope>NUCLEOTIDE SEQUENCE [LARGE SCALE GENOMIC DNA]</scope>
    <source>
        <strain evidence="10">3MP-10</strain>
    </source>
</reference>
<evidence type="ECO:0000259" key="8">
    <source>
        <dbReference type="Pfam" id="PF02836"/>
    </source>
</evidence>
<evidence type="ECO:0000256" key="2">
    <source>
        <dbReference type="ARBA" id="ARBA00007401"/>
    </source>
</evidence>